<evidence type="ECO:0000313" key="3">
    <source>
        <dbReference type="Proteomes" id="UP000198379"/>
    </source>
</evidence>
<dbReference type="Proteomes" id="UP000198379">
    <property type="component" value="Unassembled WGS sequence"/>
</dbReference>
<accession>A0A239AX17</accession>
<dbReference type="Pfam" id="PF13646">
    <property type="entry name" value="HEAT_2"/>
    <property type="match status" value="1"/>
</dbReference>
<reference evidence="2 3" key="1">
    <citation type="submission" date="2017-06" db="EMBL/GenBank/DDBJ databases">
        <authorList>
            <person name="Kim H.J."/>
            <person name="Triplett B.A."/>
        </authorList>
    </citation>
    <scope>NUCLEOTIDE SEQUENCE [LARGE SCALE GENOMIC DNA]</scope>
    <source>
        <strain evidence="2 3">DSM 25597</strain>
    </source>
</reference>
<dbReference type="InterPro" id="IPR011989">
    <property type="entry name" value="ARM-like"/>
</dbReference>
<evidence type="ECO:0000313" key="2">
    <source>
        <dbReference type="EMBL" id="SNR99901.1"/>
    </source>
</evidence>
<keyword evidence="1" id="KW-1133">Transmembrane helix</keyword>
<dbReference type="InterPro" id="IPR016024">
    <property type="entry name" value="ARM-type_fold"/>
</dbReference>
<dbReference type="EMBL" id="FZNY01000005">
    <property type="protein sequence ID" value="SNR99901.1"/>
    <property type="molecule type" value="Genomic_DNA"/>
</dbReference>
<gene>
    <name evidence="2" type="ORF">SAMN06265376_105178</name>
</gene>
<sequence>MSVEDFIKKHKKAFDDQEMPNNATLDFEARLKKELHTSKPSKPVRMIRYLSIAASVVIVLTLGYFYNQNKKEQLEIRDNLVLALGEDQTNSTRLQAIYDIEDQYQNQEEDEKILHAFFKILKEDSDSNSKIAVIDALLKFPNNQLVRNNLIEALETEKEPLVQLKLIKSVSILREQRAKEPLKKIIENKESLPLVKGNASASLAMLNQ</sequence>
<keyword evidence="1" id="KW-0472">Membrane</keyword>
<dbReference type="OrthoDB" id="1200907at2"/>
<proteinExistence type="predicted"/>
<dbReference type="AlphaFoldDB" id="A0A239AX17"/>
<keyword evidence="1" id="KW-0812">Transmembrane</keyword>
<feature type="transmembrane region" description="Helical" evidence="1">
    <location>
        <begin position="46"/>
        <end position="66"/>
    </location>
</feature>
<organism evidence="2 3">
    <name type="scientific">Dokdonia pacifica</name>
    <dbReference type="NCBI Taxonomy" id="1627892"/>
    <lineage>
        <taxon>Bacteria</taxon>
        <taxon>Pseudomonadati</taxon>
        <taxon>Bacteroidota</taxon>
        <taxon>Flavobacteriia</taxon>
        <taxon>Flavobacteriales</taxon>
        <taxon>Flavobacteriaceae</taxon>
        <taxon>Dokdonia</taxon>
    </lineage>
</organism>
<dbReference type="Gene3D" id="1.25.10.10">
    <property type="entry name" value="Leucine-rich Repeat Variant"/>
    <property type="match status" value="1"/>
</dbReference>
<name>A0A239AX17_9FLAO</name>
<dbReference type="SUPFAM" id="SSF48371">
    <property type="entry name" value="ARM repeat"/>
    <property type="match status" value="1"/>
</dbReference>
<evidence type="ECO:0000256" key="1">
    <source>
        <dbReference type="SAM" id="Phobius"/>
    </source>
</evidence>
<dbReference type="RefSeq" id="WP_089372434.1">
    <property type="nucleotide sequence ID" value="NZ_BMEP01000006.1"/>
</dbReference>
<protein>
    <submittedName>
        <fullName evidence="2">HEAT repeat-containing protein</fullName>
    </submittedName>
</protein>
<keyword evidence="3" id="KW-1185">Reference proteome</keyword>